<proteinExistence type="predicted"/>
<sequence>MYTYFTLFNVYNSTNICTYTHTHTNIHVKIPYKISACKLTIYSTH</sequence>
<reference evidence="1" key="1">
    <citation type="journal article" date="2021" name="Proc. Natl. Acad. Sci. U.S.A.">
        <title>A Catalog of Tens of Thousands of Viruses from Human Metagenomes Reveals Hidden Associations with Chronic Diseases.</title>
        <authorList>
            <person name="Tisza M.J."/>
            <person name="Buck C.B."/>
        </authorList>
    </citation>
    <scope>NUCLEOTIDE SEQUENCE</scope>
    <source>
        <strain evidence="1">CtgaY24</strain>
    </source>
</reference>
<accession>A0A8S5SAI0</accession>
<protein>
    <submittedName>
        <fullName evidence="1">Uncharacterized protein</fullName>
    </submittedName>
</protein>
<name>A0A8S5SAI0_9CAUD</name>
<organism evidence="1">
    <name type="scientific">Siphoviridae sp. ctgaY24</name>
    <dbReference type="NCBI Taxonomy" id="2827911"/>
    <lineage>
        <taxon>Viruses</taxon>
        <taxon>Duplodnaviria</taxon>
        <taxon>Heunggongvirae</taxon>
        <taxon>Uroviricota</taxon>
        <taxon>Caudoviricetes</taxon>
    </lineage>
</organism>
<evidence type="ECO:0000313" key="1">
    <source>
        <dbReference type="EMBL" id="DAF48013.1"/>
    </source>
</evidence>
<dbReference type="EMBL" id="BK032562">
    <property type="protein sequence ID" value="DAF48013.1"/>
    <property type="molecule type" value="Genomic_DNA"/>
</dbReference>